<evidence type="ECO:0000256" key="1">
    <source>
        <dbReference type="SAM" id="MobiDB-lite"/>
    </source>
</evidence>
<name>A0A084W0R5_ANOSI</name>
<evidence type="ECO:0000313" key="4">
    <source>
        <dbReference type="Proteomes" id="UP000030765"/>
    </source>
</evidence>
<dbReference type="EnsemblMetazoa" id="ASIC011651-RA">
    <property type="protein sequence ID" value="ASIC011651-PA"/>
    <property type="gene ID" value="ASIC011651"/>
</dbReference>
<accession>A0A084W0R5</accession>
<dbReference type="GO" id="GO:0016779">
    <property type="term" value="F:nucleotidyltransferase activity"/>
    <property type="evidence" value="ECO:0007669"/>
    <property type="project" value="UniProtKB-KW"/>
</dbReference>
<organism evidence="2">
    <name type="scientific">Anopheles sinensis</name>
    <name type="common">Mosquito</name>
    <dbReference type="NCBI Taxonomy" id="74873"/>
    <lineage>
        <taxon>Eukaryota</taxon>
        <taxon>Metazoa</taxon>
        <taxon>Ecdysozoa</taxon>
        <taxon>Arthropoda</taxon>
        <taxon>Hexapoda</taxon>
        <taxon>Insecta</taxon>
        <taxon>Pterygota</taxon>
        <taxon>Neoptera</taxon>
        <taxon>Endopterygota</taxon>
        <taxon>Diptera</taxon>
        <taxon>Nematocera</taxon>
        <taxon>Culicoidea</taxon>
        <taxon>Culicidae</taxon>
        <taxon>Anophelinae</taxon>
        <taxon>Anopheles</taxon>
    </lineage>
</organism>
<reference evidence="3" key="2">
    <citation type="submission" date="2020-05" db="UniProtKB">
        <authorList>
            <consortium name="EnsemblMetazoa"/>
        </authorList>
    </citation>
    <scope>IDENTIFICATION</scope>
</reference>
<dbReference type="EMBL" id="ATLV01019154">
    <property type="status" value="NOT_ANNOTATED_CDS"/>
    <property type="molecule type" value="Genomic_DNA"/>
</dbReference>
<keyword evidence="4" id="KW-1185">Reference proteome</keyword>
<evidence type="ECO:0000313" key="3">
    <source>
        <dbReference type="EnsemblMetazoa" id="ASIC011651-PA"/>
    </source>
</evidence>
<dbReference type="VEuPathDB" id="VectorBase:ASIC011651"/>
<keyword evidence="2" id="KW-0548">Nucleotidyltransferase</keyword>
<dbReference type="Proteomes" id="UP000030765">
    <property type="component" value="Unassembled WGS sequence"/>
</dbReference>
<dbReference type="EMBL" id="KE525263">
    <property type="protein sequence ID" value="KFB43809.1"/>
    <property type="molecule type" value="Genomic_DNA"/>
</dbReference>
<proteinExistence type="predicted"/>
<sequence>MITNCNSLQGRHCTGCNCLCISAHHPFTTQGKGDWDLRVGVVLVVENACHTNTSLSQTCPQPSGQEISTGASERRKYPKRRG</sequence>
<keyword evidence="2" id="KW-0808">Transferase</keyword>
<evidence type="ECO:0000313" key="2">
    <source>
        <dbReference type="EMBL" id="KFB43809.1"/>
    </source>
</evidence>
<feature type="region of interest" description="Disordered" evidence="1">
    <location>
        <begin position="55"/>
        <end position="82"/>
    </location>
</feature>
<protein>
    <submittedName>
        <fullName evidence="2 3">Thiamine biosynthesis adenylyltransferase ThiF</fullName>
    </submittedName>
</protein>
<reference evidence="2 4" key="1">
    <citation type="journal article" date="2014" name="BMC Genomics">
        <title>Genome sequence of Anopheles sinensis provides insight into genetics basis of mosquito competence for malaria parasites.</title>
        <authorList>
            <person name="Zhou D."/>
            <person name="Zhang D."/>
            <person name="Ding G."/>
            <person name="Shi L."/>
            <person name="Hou Q."/>
            <person name="Ye Y."/>
            <person name="Xu Y."/>
            <person name="Zhou H."/>
            <person name="Xiong C."/>
            <person name="Li S."/>
            <person name="Yu J."/>
            <person name="Hong S."/>
            <person name="Yu X."/>
            <person name="Zou P."/>
            <person name="Chen C."/>
            <person name="Chang X."/>
            <person name="Wang W."/>
            <person name="Lv Y."/>
            <person name="Sun Y."/>
            <person name="Ma L."/>
            <person name="Shen B."/>
            <person name="Zhu C."/>
        </authorList>
    </citation>
    <scope>NUCLEOTIDE SEQUENCE [LARGE SCALE GENOMIC DNA]</scope>
</reference>
<dbReference type="AlphaFoldDB" id="A0A084W0R5"/>
<gene>
    <name evidence="2" type="ORF">ZHAS_00011651</name>
</gene>
<feature type="compositionally biased region" description="Polar residues" evidence="1">
    <location>
        <begin position="55"/>
        <end position="71"/>
    </location>
</feature>